<accession>A0A5C1AEF7</accession>
<keyword evidence="2" id="KW-1185">Reference proteome</keyword>
<evidence type="ECO:0000313" key="2">
    <source>
        <dbReference type="Proteomes" id="UP000324974"/>
    </source>
</evidence>
<gene>
    <name evidence="1" type="ORF">PX52LOC_04090</name>
</gene>
<dbReference type="RefSeq" id="WP_149111761.1">
    <property type="nucleotide sequence ID" value="NZ_CP042425.1"/>
</dbReference>
<dbReference type="OrthoDB" id="285047at2"/>
<sequence>MTRRVWMVACLTGAVALGGCGPSGPKFQAVTVRLTVDGGNVADLTGSTLDVAVPNNPLLRSSGTITPDGTVELETLHAGKIRRGVQEGNYQVRIILADDDREQRRKAAKTVAPRFLKFESSGLSLTVPGDGTVPLTVAAK</sequence>
<dbReference type="PROSITE" id="PS51257">
    <property type="entry name" value="PROKAR_LIPOPROTEIN"/>
    <property type="match status" value="1"/>
</dbReference>
<dbReference type="Proteomes" id="UP000324974">
    <property type="component" value="Chromosome"/>
</dbReference>
<reference evidence="2" key="1">
    <citation type="submission" date="2019-08" db="EMBL/GenBank/DDBJ databases">
        <title>Limnoglobus roseus gen. nov., sp. nov., a novel freshwater planctomycete with a giant genome from the family Gemmataceae.</title>
        <authorList>
            <person name="Kulichevskaya I.S."/>
            <person name="Naumoff D.G."/>
            <person name="Miroshnikov K."/>
            <person name="Ivanova A."/>
            <person name="Philippov D.A."/>
            <person name="Hakobyan A."/>
            <person name="Rijpstra I.C."/>
            <person name="Sinninghe Damste J.S."/>
            <person name="Liesack W."/>
            <person name="Dedysh S.N."/>
        </authorList>
    </citation>
    <scope>NUCLEOTIDE SEQUENCE [LARGE SCALE GENOMIC DNA]</scope>
    <source>
        <strain evidence="2">PX52</strain>
    </source>
</reference>
<protein>
    <recommendedName>
        <fullName evidence="3">Carboxypeptidase regulatory-like domain-containing protein</fullName>
    </recommendedName>
</protein>
<dbReference type="EMBL" id="CP042425">
    <property type="protein sequence ID" value="QEL17110.1"/>
    <property type="molecule type" value="Genomic_DNA"/>
</dbReference>
<organism evidence="1 2">
    <name type="scientific">Limnoglobus roseus</name>
    <dbReference type="NCBI Taxonomy" id="2598579"/>
    <lineage>
        <taxon>Bacteria</taxon>
        <taxon>Pseudomonadati</taxon>
        <taxon>Planctomycetota</taxon>
        <taxon>Planctomycetia</taxon>
        <taxon>Gemmatales</taxon>
        <taxon>Gemmataceae</taxon>
        <taxon>Limnoglobus</taxon>
    </lineage>
</organism>
<dbReference type="AlphaFoldDB" id="A0A5C1AEF7"/>
<proteinExistence type="predicted"/>
<evidence type="ECO:0008006" key="3">
    <source>
        <dbReference type="Google" id="ProtNLM"/>
    </source>
</evidence>
<evidence type="ECO:0000313" key="1">
    <source>
        <dbReference type="EMBL" id="QEL17110.1"/>
    </source>
</evidence>
<dbReference type="KEGG" id="lrs:PX52LOC_04090"/>
<name>A0A5C1AEF7_9BACT</name>